<evidence type="ECO:0000256" key="2">
    <source>
        <dbReference type="ARBA" id="ARBA00033753"/>
    </source>
</evidence>
<protein>
    <recommendedName>
        <fullName evidence="3">TsaA-like domain-containing protein</fullName>
    </recommendedName>
</protein>
<dbReference type="AlphaFoldDB" id="A0A6T9Y119"/>
<dbReference type="Pfam" id="PF18389">
    <property type="entry name" value="TrmO_C"/>
    <property type="match status" value="1"/>
</dbReference>
<feature type="domain" description="TsaA-like" evidence="3">
    <location>
        <begin position="9"/>
        <end position="149"/>
    </location>
</feature>
<accession>A0A6T9Y119</accession>
<dbReference type="PANTHER" id="PTHR12818:SF0">
    <property type="entry name" value="TRNA (ADENINE(37)-N6)-METHYLTRANSFERASE"/>
    <property type="match status" value="1"/>
</dbReference>
<dbReference type="Pfam" id="PF01980">
    <property type="entry name" value="TrmO_N"/>
    <property type="match status" value="1"/>
</dbReference>
<dbReference type="InterPro" id="IPR036414">
    <property type="entry name" value="YaeB_N_sf"/>
</dbReference>
<dbReference type="Gene3D" id="2.40.30.70">
    <property type="entry name" value="YaeB-like"/>
    <property type="match status" value="1"/>
</dbReference>
<dbReference type="Proteomes" id="UP000509458">
    <property type="component" value="Chromosome"/>
</dbReference>
<comment type="similarity">
    <text evidence="2">Belongs to the tRNA methyltransferase O family.</text>
</comment>
<sequence>MTTPTSFTVSTIASIATPFKQKFAIPRQPNLAKAHGIITFEEGFNDIHMLKGIESYSHLWLLFIFHQNIERGWKNTVKAPRLGGNATMGVLATRSTHRPNSIGMSVVKNNGLVHDKGKAHLLVEGVDLVDGTPLIDIKPYIGYADSVQHASDKLDDISPIPQRHVKFLDTLKPTLSEIDKKYSDFTSLVKAVLAQDPRPAYKQKLDNDEKTYRVTLYDVDVGFKVKNSVVWVTELIHLG</sequence>
<reference evidence="4 5" key="1">
    <citation type="submission" date="2020-06" db="EMBL/GenBank/DDBJ databases">
        <authorList>
            <person name="Duchaud E."/>
        </authorList>
    </citation>
    <scope>NUCLEOTIDE SEQUENCE [LARGE SCALE GENOMIC DNA]</scope>
    <source>
        <strain evidence="4">Alteromonas fortis</strain>
    </source>
</reference>
<dbReference type="PANTHER" id="PTHR12818">
    <property type="entry name" value="TRNA (ADENINE(37)-N6)-METHYLTRANSFERASE"/>
    <property type="match status" value="1"/>
</dbReference>
<name>A0A6T9Y119_ALTMA</name>
<dbReference type="EMBL" id="LR812090">
    <property type="protein sequence ID" value="CAB9494732.1"/>
    <property type="molecule type" value="Genomic_DNA"/>
</dbReference>
<keyword evidence="1" id="KW-0949">S-adenosyl-L-methionine</keyword>
<dbReference type="InterPro" id="IPR041369">
    <property type="entry name" value="TrmO_C"/>
</dbReference>
<evidence type="ECO:0000313" key="5">
    <source>
        <dbReference type="Proteomes" id="UP000509458"/>
    </source>
</evidence>
<organism evidence="4 5">
    <name type="scientific">Alteromonas macleodii</name>
    <name type="common">Pseudoalteromonas macleodii</name>
    <dbReference type="NCBI Taxonomy" id="28108"/>
    <lineage>
        <taxon>Bacteria</taxon>
        <taxon>Pseudomonadati</taxon>
        <taxon>Pseudomonadota</taxon>
        <taxon>Gammaproteobacteria</taxon>
        <taxon>Alteromonadales</taxon>
        <taxon>Alteromonadaceae</taxon>
        <taxon>Alteromonas/Salinimonas group</taxon>
        <taxon>Alteromonas</taxon>
    </lineage>
</organism>
<evidence type="ECO:0000259" key="3">
    <source>
        <dbReference type="PROSITE" id="PS51668"/>
    </source>
</evidence>
<dbReference type="GO" id="GO:0089715">
    <property type="term" value="F:tRNA (L-threonylcarbamoyladenosine(37)-C2) methyltransferase activity"/>
    <property type="evidence" value="ECO:0007669"/>
    <property type="project" value="TreeGrafter"/>
</dbReference>
<gene>
    <name evidence="4" type="primary">yaeB</name>
    <name evidence="4" type="ORF">ALFOR1_40099</name>
</gene>
<evidence type="ECO:0000313" key="4">
    <source>
        <dbReference type="EMBL" id="CAB9494732.1"/>
    </source>
</evidence>
<dbReference type="InterPro" id="IPR023370">
    <property type="entry name" value="TrmO-like_N"/>
</dbReference>
<dbReference type="PROSITE" id="PS51668">
    <property type="entry name" value="TSAA_2"/>
    <property type="match status" value="1"/>
</dbReference>
<evidence type="ECO:0000256" key="1">
    <source>
        <dbReference type="ARBA" id="ARBA00022691"/>
    </source>
</evidence>
<proteinExistence type="inferred from homology"/>
<dbReference type="RefSeq" id="WP_179984038.1">
    <property type="nucleotide sequence ID" value="NZ_LR812090.1"/>
</dbReference>
<dbReference type="InterPro" id="IPR040372">
    <property type="entry name" value="YaeB-like"/>
</dbReference>
<dbReference type="SUPFAM" id="SSF118196">
    <property type="entry name" value="YaeB-like"/>
    <property type="match status" value="1"/>
</dbReference>
<dbReference type="NCBIfam" id="TIGR00104">
    <property type="entry name" value="tRNA_TsaA"/>
    <property type="match status" value="1"/>
</dbReference>
<dbReference type="Gene3D" id="3.30.2310.10">
    <property type="entry name" value="YaeB-like"/>
    <property type="match status" value="1"/>
</dbReference>
<dbReference type="InterPro" id="IPR036413">
    <property type="entry name" value="YaeB-like_sf"/>
</dbReference>
<dbReference type="CDD" id="cd09281">
    <property type="entry name" value="UPF0066"/>
    <property type="match status" value="1"/>
</dbReference>